<accession>A0A1G2BIL5</accession>
<evidence type="ECO:0000313" key="3">
    <source>
        <dbReference type="Proteomes" id="UP000178849"/>
    </source>
</evidence>
<feature type="transmembrane region" description="Helical" evidence="1">
    <location>
        <begin position="388"/>
        <end position="406"/>
    </location>
</feature>
<organism evidence="2 3">
    <name type="scientific">Candidatus Komeilibacteria bacterium RIFCSPLOWO2_01_FULL_45_10</name>
    <dbReference type="NCBI Taxonomy" id="1798550"/>
    <lineage>
        <taxon>Bacteria</taxon>
        <taxon>Candidatus Komeiliibacteriota</taxon>
    </lineage>
</organism>
<feature type="transmembrane region" description="Helical" evidence="1">
    <location>
        <begin position="183"/>
        <end position="200"/>
    </location>
</feature>
<proteinExistence type="predicted"/>
<gene>
    <name evidence="2" type="ORF">A2927_02990</name>
</gene>
<dbReference type="STRING" id="1798550.A2927_02990"/>
<keyword evidence="1" id="KW-0472">Membrane</keyword>
<feature type="transmembrane region" description="Helical" evidence="1">
    <location>
        <begin position="81"/>
        <end position="101"/>
    </location>
</feature>
<feature type="transmembrane region" description="Helical" evidence="1">
    <location>
        <begin position="160"/>
        <end position="176"/>
    </location>
</feature>
<comment type="caution">
    <text evidence="2">The sequence shown here is derived from an EMBL/GenBank/DDBJ whole genome shotgun (WGS) entry which is preliminary data.</text>
</comment>
<feature type="transmembrane region" description="Helical" evidence="1">
    <location>
        <begin position="137"/>
        <end position="154"/>
    </location>
</feature>
<protein>
    <recommendedName>
        <fullName evidence="4">Glycosyltransferase RgtA/B/C/D-like domain-containing protein</fullName>
    </recommendedName>
</protein>
<evidence type="ECO:0000313" key="2">
    <source>
        <dbReference type="EMBL" id="OGY88942.1"/>
    </source>
</evidence>
<feature type="transmembrane region" description="Helical" evidence="1">
    <location>
        <begin position="264"/>
        <end position="288"/>
    </location>
</feature>
<evidence type="ECO:0000256" key="1">
    <source>
        <dbReference type="SAM" id="Phobius"/>
    </source>
</evidence>
<reference evidence="2 3" key="1">
    <citation type="journal article" date="2016" name="Nat. Commun.">
        <title>Thousands of microbial genomes shed light on interconnected biogeochemical processes in an aquifer system.</title>
        <authorList>
            <person name="Anantharaman K."/>
            <person name="Brown C.T."/>
            <person name="Hug L.A."/>
            <person name="Sharon I."/>
            <person name="Castelle C.J."/>
            <person name="Probst A.J."/>
            <person name="Thomas B.C."/>
            <person name="Singh A."/>
            <person name="Wilkins M.J."/>
            <person name="Karaoz U."/>
            <person name="Brodie E.L."/>
            <person name="Williams K.H."/>
            <person name="Hubbard S.S."/>
            <person name="Banfield J.F."/>
        </authorList>
    </citation>
    <scope>NUCLEOTIDE SEQUENCE [LARGE SCALE GENOMIC DNA]</scope>
</reference>
<feature type="transmembrane region" description="Helical" evidence="1">
    <location>
        <begin position="236"/>
        <end position="258"/>
    </location>
</feature>
<feature type="transmembrane region" description="Helical" evidence="1">
    <location>
        <begin position="363"/>
        <end position="382"/>
    </location>
</feature>
<feature type="transmembrane region" description="Helical" evidence="1">
    <location>
        <begin position="300"/>
        <end position="322"/>
    </location>
</feature>
<name>A0A1G2BIL5_9BACT</name>
<keyword evidence="1" id="KW-0812">Transmembrane</keyword>
<dbReference type="AlphaFoldDB" id="A0A1G2BIL5"/>
<dbReference type="Proteomes" id="UP000178849">
    <property type="component" value="Unassembled WGS sequence"/>
</dbReference>
<feature type="transmembrane region" description="Helical" evidence="1">
    <location>
        <begin position="12"/>
        <end position="31"/>
    </location>
</feature>
<sequence>MWKYLRDNQIVWVVAALLVIFITGYFLRSYYQINFALDASPYEAFELRADGLSDFWSYQHFTDKLTKYPTKFFFKMISDHLFGDFYIIFLLGFIGIFLLGWEVTQKIWGGVLATIPYAIASENLMAYTKNIGINDSGLSYVLIYWILWSLLRFTCTKKNYYLAGLVIASLIVMTSYHTAATAIATIFFGLLVAFWFARLLSFKLGLTLGGLIFFHLCWLVLFDVTPLQISLINSALVSWQALFATIALVGGWLFYRYFRPFVDHFWHASLPLLTIMVASGLLIYQINWLHPFFAPGTQHIFISAPTLNALFAQVIILHLYLLTLLPPLKQQTPTALNVVLCGWFLGISIITIGLIGQGYIGRVFDYSFPLTFILFAHYWVGVKKFRPIVVGVTCLILIISQFIIFNDPYSQRRYYRAEEMAAVKNIISLNLTGIIMSDLRTAALFRYFSDERIQFFEANEEPHQKLFYRYRQLQRAETDTYVILTNAMRSVVYANNFPTEPVTESITNYYDKNFKKIYDDGVMKVYNLNTY</sequence>
<dbReference type="EMBL" id="MHKL01000032">
    <property type="protein sequence ID" value="OGY88942.1"/>
    <property type="molecule type" value="Genomic_DNA"/>
</dbReference>
<keyword evidence="1" id="KW-1133">Transmembrane helix</keyword>
<evidence type="ECO:0008006" key="4">
    <source>
        <dbReference type="Google" id="ProtNLM"/>
    </source>
</evidence>
<feature type="transmembrane region" description="Helical" evidence="1">
    <location>
        <begin position="334"/>
        <end position="356"/>
    </location>
</feature>
<feature type="transmembrane region" description="Helical" evidence="1">
    <location>
        <begin position="206"/>
        <end position="224"/>
    </location>
</feature>